<dbReference type="Proteomes" id="UP000535937">
    <property type="component" value="Unassembled WGS sequence"/>
</dbReference>
<reference evidence="9 10" key="1">
    <citation type="submission" date="2020-08" db="EMBL/GenBank/DDBJ databases">
        <title>Genomic Encyclopedia of Type Strains, Phase III (KMG-III): the genomes of soil and plant-associated and newly described type strains.</title>
        <authorList>
            <person name="Whitman W."/>
        </authorList>
    </citation>
    <scope>NUCLEOTIDE SEQUENCE [LARGE SCALE GENOMIC DNA]</scope>
    <source>
        <strain evidence="9 10">CECT 8799</strain>
    </source>
</reference>
<dbReference type="Pfam" id="PF00515">
    <property type="entry name" value="TPR_1"/>
    <property type="match status" value="1"/>
</dbReference>
<dbReference type="PROSITE" id="PS50005">
    <property type="entry name" value="TPR"/>
    <property type="match status" value="1"/>
</dbReference>
<keyword evidence="1 9" id="KW-0808">Transferase</keyword>
<keyword evidence="7" id="KW-0472">Membrane</keyword>
<dbReference type="Gene3D" id="3.30.200.20">
    <property type="entry name" value="Phosphorylase Kinase, domain 1"/>
    <property type="match status" value="1"/>
</dbReference>
<dbReference type="PANTHER" id="PTHR43289">
    <property type="entry name" value="MITOGEN-ACTIVATED PROTEIN KINASE KINASE KINASE 20-RELATED"/>
    <property type="match status" value="1"/>
</dbReference>
<comment type="caution">
    <text evidence="9">The sequence shown here is derived from an EMBL/GenBank/DDBJ whole genome shotgun (WGS) entry which is preliminary data.</text>
</comment>
<dbReference type="PANTHER" id="PTHR43289:SF6">
    <property type="entry name" value="SERINE_THREONINE-PROTEIN KINASE NEKL-3"/>
    <property type="match status" value="1"/>
</dbReference>
<keyword evidence="5" id="KW-0802">TPR repeat</keyword>
<dbReference type="RefSeq" id="WP_183456501.1">
    <property type="nucleotide sequence ID" value="NZ_JACHWZ010000002.1"/>
</dbReference>
<evidence type="ECO:0000256" key="5">
    <source>
        <dbReference type="PROSITE-ProRule" id="PRU00339"/>
    </source>
</evidence>
<dbReference type="PROSITE" id="PS50293">
    <property type="entry name" value="TPR_REGION"/>
    <property type="match status" value="1"/>
</dbReference>
<evidence type="ECO:0000256" key="6">
    <source>
        <dbReference type="PROSITE-ProRule" id="PRU10141"/>
    </source>
</evidence>
<dbReference type="AlphaFoldDB" id="A0A7W4W8P8"/>
<evidence type="ECO:0000256" key="1">
    <source>
        <dbReference type="ARBA" id="ARBA00022679"/>
    </source>
</evidence>
<evidence type="ECO:0000256" key="7">
    <source>
        <dbReference type="SAM" id="Phobius"/>
    </source>
</evidence>
<dbReference type="PROSITE" id="PS50011">
    <property type="entry name" value="PROTEIN_KINASE_DOM"/>
    <property type="match status" value="1"/>
</dbReference>
<evidence type="ECO:0000256" key="4">
    <source>
        <dbReference type="ARBA" id="ARBA00022840"/>
    </source>
</evidence>
<dbReference type="EMBL" id="JACHWZ010000002">
    <property type="protein sequence ID" value="MBB3059775.1"/>
    <property type="molecule type" value="Genomic_DNA"/>
</dbReference>
<dbReference type="GO" id="GO:0005524">
    <property type="term" value="F:ATP binding"/>
    <property type="evidence" value="ECO:0007669"/>
    <property type="project" value="UniProtKB-UniRule"/>
</dbReference>
<feature type="domain" description="Protein kinase" evidence="8">
    <location>
        <begin position="14"/>
        <end position="275"/>
    </location>
</feature>
<evidence type="ECO:0000259" key="8">
    <source>
        <dbReference type="PROSITE" id="PS50011"/>
    </source>
</evidence>
<evidence type="ECO:0000256" key="2">
    <source>
        <dbReference type="ARBA" id="ARBA00022741"/>
    </source>
</evidence>
<dbReference type="PROSITE" id="PS00107">
    <property type="entry name" value="PROTEIN_KINASE_ATP"/>
    <property type="match status" value="1"/>
</dbReference>
<evidence type="ECO:0000313" key="9">
    <source>
        <dbReference type="EMBL" id="MBB3059775.1"/>
    </source>
</evidence>
<dbReference type="EC" id="2.7.11.1" evidence="9"/>
<dbReference type="Gene3D" id="1.25.40.10">
    <property type="entry name" value="Tetratricopeptide repeat domain"/>
    <property type="match status" value="2"/>
</dbReference>
<dbReference type="Gene3D" id="1.10.510.10">
    <property type="entry name" value="Transferase(Phosphotransferase) domain 1"/>
    <property type="match status" value="1"/>
</dbReference>
<keyword evidence="3 9" id="KW-0418">Kinase</keyword>
<dbReference type="CDD" id="cd14014">
    <property type="entry name" value="STKc_PknB_like"/>
    <property type="match status" value="1"/>
</dbReference>
<dbReference type="SUPFAM" id="SSF48452">
    <property type="entry name" value="TPR-like"/>
    <property type="match status" value="2"/>
</dbReference>
<dbReference type="Pfam" id="PF14559">
    <property type="entry name" value="TPR_19"/>
    <property type="match status" value="1"/>
</dbReference>
<dbReference type="SMART" id="SM00220">
    <property type="entry name" value="S_TKc"/>
    <property type="match status" value="1"/>
</dbReference>
<dbReference type="InterPro" id="IPR019734">
    <property type="entry name" value="TPR_rpt"/>
</dbReference>
<name>A0A7W4W8P8_9GAMM</name>
<dbReference type="InterPro" id="IPR000719">
    <property type="entry name" value="Prot_kinase_dom"/>
</dbReference>
<dbReference type="InterPro" id="IPR011009">
    <property type="entry name" value="Kinase-like_dom_sf"/>
</dbReference>
<proteinExistence type="predicted"/>
<dbReference type="SMART" id="SM00028">
    <property type="entry name" value="TPR"/>
    <property type="match status" value="3"/>
</dbReference>
<feature type="transmembrane region" description="Helical" evidence="7">
    <location>
        <begin position="307"/>
        <end position="327"/>
    </location>
</feature>
<dbReference type="InterPro" id="IPR017441">
    <property type="entry name" value="Protein_kinase_ATP_BS"/>
</dbReference>
<evidence type="ECO:0000256" key="3">
    <source>
        <dbReference type="ARBA" id="ARBA00022777"/>
    </source>
</evidence>
<organism evidence="9 10">
    <name type="scientific">Microbulbifer rhizosphaerae</name>
    <dbReference type="NCBI Taxonomy" id="1562603"/>
    <lineage>
        <taxon>Bacteria</taxon>
        <taxon>Pseudomonadati</taxon>
        <taxon>Pseudomonadota</taxon>
        <taxon>Gammaproteobacteria</taxon>
        <taxon>Cellvibrionales</taxon>
        <taxon>Microbulbiferaceae</taxon>
        <taxon>Microbulbifer</taxon>
    </lineage>
</organism>
<dbReference type="InterPro" id="IPR008271">
    <property type="entry name" value="Ser/Thr_kinase_AS"/>
</dbReference>
<dbReference type="SUPFAM" id="SSF56112">
    <property type="entry name" value="Protein kinase-like (PK-like)"/>
    <property type="match status" value="1"/>
</dbReference>
<feature type="binding site" evidence="6">
    <location>
        <position position="44"/>
    </location>
    <ligand>
        <name>ATP</name>
        <dbReference type="ChEBI" id="CHEBI:30616"/>
    </ligand>
</feature>
<dbReference type="Pfam" id="PF13181">
    <property type="entry name" value="TPR_8"/>
    <property type="match status" value="1"/>
</dbReference>
<accession>A0A7W4W8P8</accession>
<dbReference type="FunFam" id="1.10.510.10:FF:000571">
    <property type="entry name" value="Maternal embryonic leucine zipper kinase"/>
    <property type="match status" value="1"/>
</dbReference>
<dbReference type="InterPro" id="IPR011990">
    <property type="entry name" value="TPR-like_helical_dom_sf"/>
</dbReference>
<keyword evidence="7" id="KW-0812">Transmembrane</keyword>
<dbReference type="PROSITE" id="PS00108">
    <property type="entry name" value="PROTEIN_KINASE_ST"/>
    <property type="match status" value="1"/>
</dbReference>
<dbReference type="GO" id="GO:0004674">
    <property type="term" value="F:protein serine/threonine kinase activity"/>
    <property type="evidence" value="ECO:0007669"/>
    <property type="project" value="UniProtKB-EC"/>
</dbReference>
<gene>
    <name evidence="9" type="ORF">FHS09_000583</name>
</gene>
<keyword evidence="10" id="KW-1185">Reference proteome</keyword>
<sequence length="842" mass="94248">METAEPEQIQLGRYRLGRTLGAGGMGVVYLAQDTKLDRPVAIKKLRRDATSASARGRIQSEAQLLAKLNHSNIVQLYDVLEEDDGIALVMEYVEGTTLREWMREHIAPLREKIGLLMQICDGLGEAHALGIIHRDLKPDNILITNNGVAKITDFGIAKSQDQQDLNLTKEDHVAGTLGAMSPEQIQGKPLDLRSDLFSLGTIAYELLCGTKPFDTGEGNFLALAGRVINEPHTAPQQAWSKIPEPLAVLLDKLLHKDPTQRPESAQLVYDALEFMYRVGEPDADTEEFSATITQLLSKPRNNHWRKVAAFAVAVVVIAGGVWGWSYLNRLEPQYIAVLPAQIEGEAPELTDTLVRQALSSSVGHLKSSALVAFTPRPEESLEAQIKSLREKGVTDVLVPSLECARTRCEIEIQLLDAADSLIRNQTSFAFLPQKRQESEYQISEAGAHLFEQAYLKHEAEQGLMSDDDYQRYLKIAARLDNKDLKENDLKVLGELILRYPDNINLYRAHASAAAKLYVASDNFSHIQSGLAMLERARTHNIDKIVVLELELWLRSYDGNREAFDQLLSKLQALNFPPAQLINKYARFLYIQGEYQDGIKYSSKAAELNPSAENLYLIALNQFGSGNYQEAEKTLTNSIASHPEHWTSYATLGAIHVEMGKYTAAESTINSIPPPFRNWRTHSNLGVSYFLQGRYELALDAYTNALRMAPDNVLPLYNIAEIYLILGKENQAEKHFRKISQITEEKTGIRDKKYRSIALAYLGRIQEAISLAHHLNQEIKDDTLIKYFSAQIFSLAGEPHSASIYIEQLLEQGMGADWFSLPVFHKLCTQPATSKKVTKALCH</sequence>
<protein>
    <submittedName>
        <fullName evidence="9">Serine/threonine-protein kinase</fullName>
        <ecNumber evidence="9">2.7.11.1</ecNumber>
    </submittedName>
</protein>
<keyword evidence="4 6" id="KW-0067">ATP-binding</keyword>
<feature type="repeat" description="TPR" evidence="5">
    <location>
        <begin position="678"/>
        <end position="711"/>
    </location>
</feature>
<keyword evidence="7" id="KW-1133">Transmembrane helix</keyword>
<dbReference type="Pfam" id="PF00069">
    <property type="entry name" value="Pkinase"/>
    <property type="match status" value="1"/>
</dbReference>
<keyword evidence="2 6" id="KW-0547">Nucleotide-binding</keyword>
<evidence type="ECO:0000313" key="10">
    <source>
        <dbReference type="Proteomes" id="UP000535937"/>
    </source>
</evidence>